<dbReference type="Proteomes" id="UP000054560">
    <property type="component" value="Unassembled WGS sequence"/>
</dbReference>
<keyword evidence="2" id="KW-1185">Reference proteome</keyword>
<dbReference type="GeneID" id="25901941"/>
<dbReference type="RefSeq" id="XP_014160333.1">
    <property type="nucleotide sequence ID" value="XM_014304858.1"/>
</dbReference>
<evidence type="ECO:0000313" key="1">
    <source>
        <dbReference type="EMBL" id="KNC86431.1"/>
    </source>
</evidence>
<gene>
    <name evidence="1" type="ORF">SARC_01437</name>
</gene>
<protein>
    <submittedName>
        <fullName evidence="1">Uncharacterized protein</fullName>
    </submittedName>
</protein>
<reference evidence="1 2" key="1">
    <citation type="submission" date="2011-02" db="EMBL/GenBank/DDBJ databases">
        <title>The Genome Sequence of Sphaeroforma arctica JP610.</title>
        <authorList>
            <consortium name="The Broad Institute Genome Sequencing Platform"/>
            <person name="Russ C."/>
            <person name="Cuomo C."/>
            <person name="Young S.K."/>
            <person name="Zeng Q."/>
            <person name="Gargeya S."/>
            <person name="Alvarado L."/>
            <person name="Berlin A."/>
            <person name="Chapman S.B."/>
            <person name="Chen Z."/>
            <person name="Freedman E."/>
            <person name="Gellesch M."/>
            <person name="Goldberg J."/>
            <person name="Griggs A."/>
            <person name="Gujja S."/>
            <person name="Heilman E."/>
            <person name="Heiman D."/>
            <person name="Howarth C."/>
            <person name="Mehta T."/>
            <person name="Neiman D."/>
            <person name="Pearson M."/>
            <person name="Roberts A."/>
            <person name="Saif S."/>
            <person name="Shea T."/>
            <person name="Shenoy N."/>
            <person name="Sisk P."/>
            <person name="Stolte C."/>
            <person name="Sykes S."/>
            <person name="White J."/>
            <person name="Yandava C."/>
            <person name="Burger G."/>
            <person name="Gray M.W."/>
            <person name="Holland P.W.H."/>
            <person name="King N."/>
            <person name="Lang F.B.F."/>
            <person name="Roger A.J."/>
            <person name="Ruiz-Trillo I."/>
            <person name="Haas B."/>
            <person name="Nusbaum C."/>
            <person name="Birren B."/>
        </authorList>
    </citation>
    <scope>NUCLEOTIDE SEQUENCE [LARGE SCALE GENOMIC DNA]</scope>
    <source>
        <strain evidence="1 2">JP610</strain>
    </source>
</reference>
<dbReference type="AlphaFoldDB" id="A0A0L0GC07"/>
<name>A0A0L0GC07_9EUKA</name>
<organism evidence="1 2">
    <name type="scientific">Sphaeroforma arctica JP610</name>
    <dbReference type="NCBI Taxonomy" id="667725"/>
    <lineage>
        <taxon>Eukaryota</taxon>
        <taxon>Ichthyosporea</taxon>
        <taxon>Ichthyophonida</taxon>
        <taxon>Sphaeroforma</taxon>
    </lineage>
</organism>
<proteinExistence type="predicted"/>
<dbReference type="EMBL" id="KQ241652">
    <property type="protein sequence ID" value="KNC86431.1"/>
    <property type="molecule type" value="Genomic_DNA"/>
</dbReference>
<accession>A0A0L0GC07</accession>
<evidence type="ECO:0000313" key="2">
    <source>
        <dbReference type="Proteomes" id="UP000054560"/>
    </source>
</evidence>
<sequence length="247" mass="27323">MEHSDNELATAILFQVTGNAGGMVSQDSFKTFRCSLTVPHVDDYPTSGGGGREGNVRLVFGRATHQPDISSMYRDKSTTGFTSLSNADSLVKVLYASGAIVIPEPGDIVCWTSGIVHFEMNIDPKGNRFKPTRGHVQERYVVGTHNPSDSLTQTQLETLSGMAESGVILHPYVGTKSQFGPANANNLHRKTTQFCRRRVQPKGEKVRFVAATKACQTKVHKMTDRRRQLHGLRIKNPRRLFKDPLAQ</sequence>